<evidence type="ECO:0000259" key="9">
    <source>
        <dbReference type="PROSITE" id="PS50268"/>
    </source>
</evidence>
<dbReference type="GO" id="GO:0050839">
    <property type="term" value="F:cell adhesion molecule binding"/>
    <property type="evidence" value="ECO:0000318"/>
    <property type="project" value="GO_Central"/>
</dbReference>
<feature type="domain" description="Cadherin" evidence="9">
    <location>
        <begin position="242"/>
        <end position="344"/>
    </location>
</feature>
<reference evidence="11" key="1">
    <citation type="submission" date="2011-12" db="EMBL/GenBank/DDBJ databases">
        <title>The Draft Genome of Lepisosteus oculatus.</title>
        <authorList>
            <consortium name="The Broad Institute Genome Assembly &amp; Analysis Group"/>
            <consortium name="Computational R&amp;D Group"/>
            <consortium name="and Sequencing Platform"/>
            <person name="Di Palma F."/>
            <person name="Alfoldi J."/>
            <person name="Johnson J."/>
            <person name="Berlin A."/>
            <person name="Gnerre S."/>
            <person name="Jaffe D."/>
            <person name="MacCallum I."/>
            <person name="Young S."/>
            <person name="Walker B.J."/>
            <person name="Lander E.S."/>
            <person name="Lindblad-Toh K."/>
        </authorList>
    </citation>
    <scope>NUCLEOTIDE SEQUENCE [LARGE SCALE GENOMIC DNA]</scope>
</reference>
<keyword evidence="8" id="KW-0732">Signal</keyword>
<reference evidence="10" key="3">
    <citation type="submission" date="2025-09" db="UniProtKB">
        <authorList>
            <consortium name="Ensembl"/>
        </authorList>
    </citation>
    <scope>IDENTIFICATION</scope>
</reference>
<name>W5NA36_LEPOC</name>
<organism evidence="10 11">
    <name type="scientific">Lepisosteus oculatus</name>
    <name type="common">Spotted gar</name>
    <dbReference type="NCBI Taxonomy" id="7918"/>
    <lineage>
        <taxon>Eukaryota</taxon>
        <taxon>Metazoa</taxon>
        <taxon>Chordata</taxon>
        <taxon>Craniata</taxon>
        <taxon>Vertebrata</taxon>
        <taxon>Euteleostomi</taxon>
        <taxon>Actinopterygii</taxon>
        <taxon>Neopterygii</taxon>
        <taxon>Holostei</taxon>
        <taxon>Semionotiformes</taxon>
        <taxon>Lepisosteidae</taxon>
        <taxon>Lepisosteus</taxon>
    </lineage>
</organism>
<evidence type="ECO:0000256" key="3">
    <source>
        <dbReference type="ARBA" id="ARBA00022837"/>
    </source>
</evidence>
<dbReference type="AlphaFoldDB" id="W5NA36"/>
<dbReference type="SUPFAM" id="SSF49313">
    <property type="entry name" value="Cadherin-like"/>
    <property type="match status" value="4"/>
</dbReference>
<dbReference type="GO" id="GO:0009653">
    <property type="term" value="P:anatomical structure morphogenesis"/>
    <property type="evidence" value="ECO:0007669"/>
    <property type="project" value="UniProtKB-ARBA"/>
</dbReference>
<feature type="domain" description="Cadherin" evidence="9">
    <location>
        <begin position="590"/>
        <end position="678"/>
    </location>
</feature>
<keyword evidence="7" id="KW-1133">Transmembrane helix</keyword>
<dbReference type="InterPro" id="IPR015919">
    <property type="entry name" value="Cadherin-like_sf"/>
</dbReference>
<evidence type="ECO:0000256" key="2">
    <source>
        <dbReference type="ARBA" id="ARBA00022737"/>
    </source>
</evidence>
<dbReference type="InterPro" id="IPR002126">
    <property type="entry name" value="Cadherin-like_dom"/>
</dbReference>
<feature type="region of interest" description="Disordered" evidence="6">
    <location>
        <begin position="756"/>
        <end position="785"/>
    </location>
</feature>
<dbReference type="GeneTree" id="ENSGT00940000162824"/>
<evidence type="ECO:0000256" key="7">
    <source>
        <dbReference type="SAM" id="Phobius"/>
    </source>
</evidence>
<dbReference type="KEGG" id="loc:107077432"/>
<keyword evidence="4 7" id="KW-0472">Membrane</keyword>
<keyword evidence="2" id="KW-0677">Repeat</keyword>
<dbReference type="InterPro" id="IPR020894">
    <property type="entry name" value="Cadherin_CS"/>
</dbReference>
<dbReference type="InterPro" id="IPR039808">
    <property type="entry name" value="Cadherin"/>
</dbReference>
<keyword evidence="11" id="KW-1185">Reference proteome</keyword>
<proteinExistence type="predicted"/>
<feature type="transmembrane region" description="Helical" evidence="7">
    <location>
        <begin position="704"/>
        <end position="723"/>
    </location>
</feature>
<dbReference type="Bgee" id="ENSLOCG00000014204">
    <property type="expression patterns" value="Expressed in ovary and 2 other cell types or tissues"/>
</dbReference>
<dbReference type="GeneID" id="107077432"/>
<dbReference type="CDD" id="cd11304">
    <property type="entry name" value="Cadherin_repeat"/>
    <property type="match status" value="3"/>
</dbReference>
<keyword evidence="7" id="KW-0812">Transmembrane</keyword>
<dbReference type="PANTHER" id="PTHR24027:SF441">
    <property type="entry name" value="CADHERIN DOMAIN-CONTAINING PROTEIN"/>
    <property type="match status" value="1"/>
</dbReference>
<keyword evidence="3 5" id="KW-0106">Calcium</keyword>
<feature type="chain" id="PRO_5004867462" evidence="8">
    <location>
        <begin position="35"/>
        <end position="817"/>
    </location>
</feature>
<feature type="domain" description="Cadherin" evidence="9">
    <location>
        <begin position="459"/>
        <end position="576"/>
    </location>
</feature>
<dbReference type="PROSITE" id="PS00232">
    <property type="entry name" value="CADHERIN_1"/>
    <property type="match status" value="1"/>
</dbReference>
<dbReference type="HOGENOM" id="CLU_382923_0_0_1"/>
<protein>
    <submittedName>
        <fullName evidence="10">Cadherin-related family member 4-like</fullName>
    </submittedName>
</protein>
<comment type="subcellular location">
    <subcellularLocation>
        <location evidence="1">Membrane</location>
    </subcellularLocation>
</comment>
<dbReference type="GO" id="GO:0005509">
    <property type="term" value="F:calcium ion binding"/>
    <property type="evidence" value="ECO:0007669"/>
    <property type="project" value="UniProtKB-UniRule"/>
</dbReference>
<dbReference type="STRING" id="7918.ENSLOCP00000017495"/>
<feature type="domain" description="Cadherin" evidence="9">
    <location>
        <begin position="345"/>
        <end position="458"/>
    </location>
</feature>
<dbReference type="EMBL" id="AHAT01015075">
    <property type="status" value="NOT_ANNOTATED_CDS"/>
    <property type="molecule type" value="Genomic_DNA"/>
</dbReference>
<accession>W5NA36</accession>
<evidence type="ECO:0000256" key="5">
    <source>
        <dbReference type="PROSITE-ProRule" id="PRU00043"/>
    </source>
</evidence>
<dbReference type="SMART" id="SM00112">
    <property type="entry name" value="CA"/>
    <property type="match status" value="4"/>
</dbReference>
<evidence type="ECO:0000313" key="11">
    <source>
        <dbReference type="Proteomes" id="UP000018468"/>
    </source>
</evidence>
<evidence type="ECO:0000256" key="6">
    <source>
        <dbReference type="SAM" id="MobiDB-lite"/>
    </source>
</evidence>
<dbReference type="GO" id="GO:0005886">
    <property type="term" value="C:plasma membrane"/>
    <property type="evidence" value="ECO:0000318"/>
    <property type="project" value="GO_Central"/>
</dbReference>
<dbReference type="Ensembl" id="ENSLOCT00000017526.1">
    <property type="protein sequence ID" value="ENSLOCP00000017495.1"/>
    <property type="gene ID" value="ENSLOCG00000014204.1"/>
</dbReference>
<dbReference type="eggNOG" id="KOG4289">
    <property type="taxonomic scope" value="Eukaryota"/>
</dbReference>
<dbReference type="PANTHER" id="PTHR24027">
    <property type="entry name" value="CADHERIN-23"/>
    <property type="match status" value="1"/>
</dbReference>
<dbReference type="InParanoid" id="W5NA36"/>
<dbReference type="Gene3D" id="2.60.40.60">
    <property type="entry name" value="Cadherins"/>
    <property type="match status" value="4"/>
</dbReference>
<evidence type="ECO:0000256" key="4">
    <source>
        <dbReference type="ARBA" id="ARBA00023136"/>
    </source>
</evidence>
<evidence type="ECO:0000313" key="10">
    <source>
        <dbReference type="Ensembl" id="ENSLOCP00000017495.1"/>
    </source>
</evidence>
<dbReference type="Pfam" id="PF00028">
    <property type="entry name" value="Cadherin"/>
    <property type="match status" value="3"/>
</dbReference>
<dbReference type="PROSITE" id="PS50268">
    <property type="entry name" value="CADHERIN_2"/>
    <property type="match status" value="4"/>
</dbReference>
<dbReference type="EMBL" id="AHAT01015074">
    <property type="status" value="NOT_ANNOTATED_CDS"/>
    <property type="molecule type" value="Genomic_DNA"/>
</dbReference>
<dbReference type="OMA" id="LVHNDLM"/>
<feature type="compositionally biased region" description="Polar residues" evidence="6">
    <location>
        <begin position="763"/>
        <end position="775"/>
    </location>
</feature>
<dbReference type="Proteomes" id="UP000018468">
    <property type="component" value="Linkage group LG5"/>
</dbReference>
<dbReference type="PRINTS" id="PR00205">
    <property type="entry name" value="CADHERIN"/>
</dbReference>
<evidence type="ECO:0000256" key="1">
    <source>
        <dbReference type="ARBA" id="ARBA00004370"/>
    </source>
</evidence>
<dbReference type="GO" id="GO:0007156">
    <property type="term" value="P:homophilic cell adhesion via plasma membrane adhesion molecules"/>
    <property type="evidence" value="ECO:0007669"/>
    <property type="project" value="InterPro"/>
</dbReference>
<evidence type="ECO:0000256" key="8">
    <source>
        <dbReference type="SAM" id="SignalP"/>
    </source>
</evidence>
<feature type="signal peptide" evidence="8">
    <location>
        <begin position="1"/>
        <end position="34"/>
    </location>
</feature>
<dbReference type="FunFam" id="2.60.40.60:FF:000291">
    <property type="entry name" value="Cadherin related family member 4"/>
    <property type="match status" value="1"/>
</dbReference>
<reference evidence="10" key="2">
    <citation type="submission" date="2025-08" db="UniProtKB">
        <authorList>
            <consortium name="Ensembl"/>
        </authorList>
    </citation>
    <scope>IDENTIFICATION</scope>
</reference>
<sequence length="817" mass="89099">MCLFLELNMRGTMNTVFTFSLSLILLMQVHESHSQTLSFTTETVSIPETSPPGTVVFVFTFSPASSIPTINCVGSSSCSSIFQLRATGTTATITLSSSAVLNHKITNQYTKDIYISYIASGTTFSAQARLYVVITPAPKCDKLFASAGGATVQVLQNLAPSSIIYIVNPADPNPGSYKYSMTPEKPFGININTGSVTSPEKGFSGPGSFKLSITVNGMNGTSCSGILHVKVLPVETANVTFPKSSYAVSIDENTGPGASVMTVLAKGSDIYYQIVPQTSGGYAAYQIHQRTGEIRTTYNLDLEANPHLNSTVFLVQAYDPIHKVSATATVSITVRDVNEFPPVCHPALIVAQIKESEPIGYKFPSDDPVKCVDMDRMDSSLTYSIVTNENSKDKFRISPQGGYLVLNSTLDYDSYEVANVNFLYTASIIVTDNGKPPLTTTIPVYITVTQVNEHPPVFSPCPQAMQVNENAPLGTVIGQVNATDRDWPFNNVEYSIAGGAGNNPPKFYIDPRSGEIHVLSHLDYEKQTIYQLKIKAVDMNQDISPDPQMQKTAFCTVTVRVQDENDNPPVCKPPYYEELIYSTLKTDVGITTIQCTDIDTPIEDLTYSIVRGNVNNRFTMKGSALCSRNAFSFKTPGVYDPTDYELLIEVKDKGPPVFSTTATVIVHVVPWTTTQPTTTVKTTHRPRPTKIVTLTVFEWVPDTWFVVVLTVAGALLLLALALLTWKLLTLTSVCGRAPIEATKPLLQDSGGQFRGVFDDAGPTSPSNLHQQSSTPPAADKEIPESPLSLQRFDGRAQDPITGREYIFNSVTGQRRWL</sequence>
<dbReference type="GO" id="GO:0007155">
    <property type="term" value="P:cell adhesion"/>
    <property type="evidence" value="ECO:0000318"/>
    <property type="project" value="GO_Central"/>
</dbReference>
<dbReference type="FunFam" id="2.60.40.60:FF:000300">
    <property type="entry name" value="Cadherin related family member 4"/>
    <property type="match status" value="1"/>
</dbReference>
<dbReference type="OrthoDB" id="9949162at2759"/>
<dbReference type="FunFam" id="2.60.40.60:FF:000260">
    <property type="entry name" value="Cadherin related family member 4"/>
    <property type="match status" value="1"/>
</dbReference>